<sequence>MLGGARQKVGPEKGLHERASQPEICDYYERVLGRMLATGRVEFFPSSEYVGDRTVVSHLSGDRFTVPERCRIVDATYLSPIIPAETPPPFAVADDADVVPVNDLARLEQAPSQYVVVGSGKTATDAIVWLLTHGVDPDALCWVRPRDPWALNRAVVQPDPTIFLGMVADIMESAAAAASLDDAFLRMEAAGVMIRIDPRVTPTMAKAPTLAAWELELLRSIENVVRRGHLQSVSRGKLAFPDGSLSIADDAVVVHCAADGLRRRPLVPVWRPEAITLQPIRSGFPCFGAALVGYVEATRDADSEKNRLCPPSPYGDTLADWARMTVLGSRASQTFSAEPDIKRWADGVAINPARIPADHDSSDALDTVLKRVAASTPAGLARLADLM</sequence>
<dbReference type="Proteomes" id="UP001500571">
    <property type="component" value="Unassembled WGS sequence"/>
</dbReference>
<evidence type="ECO:0000313" key="1">
    <source>
        <dbReference type="EMBL" id="GAA1975897.1"/>
    </source>
</evidence>
<keyword evidence="2" id="KW-1185">Reference proteome</keyword>
<name>A0ABN2RVY7_9ACTN</name>
<reference evidence="1 2" key="1">
    <citation type="journal article" date="2019" name="Int. J. Syst. Evol. Microbiol.">
        <title>The Global Catalogue of Microorganisms (GCM) 10K type strain sequencing project: providing services to taxonomists for standard genome sequencing and annotation.</title>
        <authorList>
            <consortium name="The Broad Institute Genomics Platform"/>
            <consortium name="The Broad Institute Genome Sequencing Center for Infectious Disease"/>
            <person name="Wu L."/>
            <person name="Ma J."/>
        </authorList>
    </citation>
    <scope>NUCLEOTIDE SEQUENCE [LARGE SCALE GENOMIC DNA]</scope>
    <source>
        <strain evidence="1 2">JCM 15309</strain>
    </source>
</reference>
<organism evidence="1 2">
    <name type="scientific">Nocardioides panacihumi</name>
    <dbReference type="NCBI Taxonomy" id="400774"/>
    <lineage>
        <taxon>Bacteria</taxon>
        <taxon>Bacillati</taxon>
        <taxon>Actinomycetota</taxon>
        <taxon>Actinomycetes</taxon>
        <taxon>Propionibacteriales</taxon>
        <taxon>Nocardioidaceae</taxon>
        <taxon>Nocardioides</taxon>
    </lineage>
</organism>
<proteinExistence type="predicted"/>
<evidence type="ECO:0008006" key="3">
    <source>
        <dbReference type="Google" id="ProtNLM"/>
    </source>
</evidence>
<evidence type="ECO:0000313" key="2">
    <source>
        <dbReference type="Proteomes" id="UP001500571"/>
    </source>
</evidence>
<accession>A0ABN2RVY7</accession>
<comment type="caution">
    <text evidence="1">The sequence shown here is derived from an EMBL/GenBank/DDBJ whole genome shotgun (WGS) entry which is preliminary data.</text>
</comment>
<protein>
    <recommendedName>
        <fullName evidence="3">Pyridine nucleotide-disulfide oxidoreductase</fullName>
    </recommendedName>
</protein>
<dbReference type="EMBL" id="BAAAPB010000006">
    <property type="protein sequence ID" value="GAA1975897.1"/>
    <property type="molecule type" value="Genomic_DNA"/>
</dbReference>
<gene>
    <name evidence="1" type="ORF">GCM10009798_41430</name>
</gene>